<dbReference type="EMBL" id="CM024794">
    <property type="protein sequence ID" value="KAG8002296.1"/>
    <property type="molecule type" value="Genomic_DNA"/>
</dbReference>
<gene>
    <name evidence="1" type="primary">BRIP1</name>
    <name evidence="1" type="ORF">GBF38_012747</name>
</gene>
<proteinExistence type="predicted"/>
<accession>A0ACB7EKC8</accession>
<evidence type="ECO:0000313" key="1">
    <source>
        <dbReference type="EMBL" id="KAG8002296.1"/>
    </source>
</evidence>
<dbReference type="Proteomes" id="UP000805704">
    <property type="component" value="Chromosome 6"/>
</dbReference>
<name>A0ACB7EKC8_NIBAL</name>
<evidence type="ECO:0000313" key="2">
    <source>
        <dbReference type="Proteomes" id="UP000805704"/>
    </source>
</evidence>
<protein>
    <submittedName>
        <fullName evidence="1">Fanconi anemia group J protein-like protein</fullName>
    </submittedName>
</protein>
<reference evidence="1" key="1">
    <citation type="submission" date="2020-04" db="EMBL/GenBank/DDBJ databases">
        <title>A chromosome-scale assembly and high-density genetic map of the yellow drum (Nibea albiflora) genome.</title>
        <authorList>
            <person name="Xu D."/>
            <person name="Zhang W."/>
            <person name="Chen R."/>
            <person name="Tan P."/>
            <person name="Wang L."/>
            <person name="Song H."/>
            <person name="Tian L."/>
            <person name="Zhu Q."/>
            <person name="Wang B."/>
        </authorList>
    </citation>
    <scope>NUCLEOTIDE SEQUENCE</scope>
    <source>
        <strain evidence="1">ZJHYS-2018</strain>
    </source>
</reference>
<comment type="caution">
    <text evidence="1">The sequence shown here is derived from an EMBL/GenBank/DDBJ whole genome shotgun (WGS) entry which is preliminary data.</text>
</comment>
<keyword evidence="2" id="KW-1185">Reference proteome</keyword>
<organism evidence="1 2">
    <name type="scientific">Nibea albiflora</name>
    <name type="common">Yellow drum</name>
    <name type="synonym">Corvina albiflora</name>
    <dbReference type="NCBI Taxonomy" id="240163"/>
    <lineage>
        <taxon>Eukaryota</taxon>
        <taxon>Metazoa</taxon>
        <taxon>Chordata</taxon>
        <taxon>Craniata</taxon>
        <taxon>Vertebrata</taxon>
        <taxon>Euteleostomi</taxon>
        <taxon>Actinopterygii</taxon>
        <taxon>Neopterygii</taxon>
        <taxon>Teleostei</taxon>
        <taxon>Neoteleostei</taxon>
        <taxon>Acanthomorphata</taxon>
        <taxon>Eupercaria</taxon>
        <taxon>Sciaenidae</taxon>
        <taxon>Nibea</taxon>
    </lineage>
</organism>
<sequence>MATSPVEYTIGGVKIHFPCKAYPSQLAMMNSIIRGLNYGQHCLLESPTGSGKSLALLCSALGWQYAQAAKQQEGGHLAEDKSQSEKNCGDSRKSDVTTSCQCVCHSRTNRTTATPVASPDLVDLTVSPCKESPQPPAPEHVTPPQEMQPKRQSIASRLSEKFQASLRSDHEKDDDFQTDRKRIRTAEHTSRKRQRLDKGVIFIDDEPEQENEPSGVRSWTAEPNSQAAGFPSSCCVCGLDLEARMVGGGKRGGGKVKSKKRVHLWFPCSYMTRALLSRER</sequence>